<dbReference type="OrthoDB" id="2887217at2"/>
<gene>
    <name evidence="1" type="ORF">SAMN04487861_1295</name>
</gene>
<dbReference type="AlphaFoldDB" id="A0A1I3HC04"/>
<evidence type="ECO:0000313" key="2">
    <source>
        <dbReference type="Proteomes" id="UP000183639"/>
    </source>
</evidence>
<sequence length="99" mass="11372">MSIFDSLQIPTNSLDIFIRSVEISAYIPGRVRLHSRNLVDNPGLEQQVRTQLGAFAEIDKVETSTVTGSILIQYQPERLRRNAELCKVEQYIMTHARRK</sequence>
<reference evidence="1 2" key="1">
    <citation type="submission" date="2016-10" db="EMBL/GenBank/DDBJ databases">
        <authorList>
            <person name="de Groot N.N."/>
        </authorList>
    </citation>
    <scope>NUCLEOTIDE SEQUENCE [LARGE SCALE GENOMIC DNA]</scope>
    <source>
        <strain evidence="1 2">Z108</strain>
    </source>
</reference>
<dbReference type="Proteomes" id="UP000183639">
    <property type="component" value="Unassembled WGS sequence"/>
</dbReference>
<name>A0A1I3HC04_SELRU</name>
<accession>A0A1I3HC04</accession>
<dbReference type="RefSeq" id="WP_075445541.1">
    <property type="nucleotide sequence ID" value="NZ_FOQK01000029.1"/>
</dbReference>
<dbReference type="Pfam" id="PF19991">
    <property type="entry name" value="HMA_2"/>
    <property type="match status" value="1"/>
</dbReference>
<organism evidence="1 2">
    <name type="scientific">Selenomonas ruminantium</name>
    <dbReference type="NCBI Taxonomy" id="971"/>
    <lineage>
        <taxon>Bacteria</taxon>
        <taxon>Bacillati</taxon>
        <taxon>Bacillota</taxon>
        <taxon>Negativicutes</taxon>
        <taxon>Selenomonadales</taxon>
        <taxon>Selenomonadaceae</taxon>
        <taxon>Selenomonas</taxon>
    </lineage>
</organism>
<dbReference type="EMBL" id="FOQK01000029">
    <property type="protein sequence ID" value="SFI33182.1"/>
    <property type="molecule type" value="Genomic_DNA"/>
</dbReference>
<evidence type="ECO:0000313" key="1">
    <source>
        <dbReference type="EMBL" id="SFI33182.1"/>
    </source>
</evidence>
<protein>
    <submittedName>
        <fullName evidence="1">Uncharacterized protein</fullName>
    </submittedName>
</protein>
<proteinExistence type="predicted"/>